<accession>A0A6B0RWK1</accession>
<dbReference type="Proteomes" id="UP000322234">
    <property type="component" value="Unassembled WGS sequence"/>
</dbReference>
<name>A0A6B0RWK1_9CETA</name>
<keyword evidence="3" id="KW-1185">Reference proteome</keyword>
<proteinExistence type="predicted"/>
<protein>
    <submittedName>
        <fullName evidence="2">Uncharacterized protein</fullName>
    </submittedName>
</protein>
<organism evidence="2 3">
    <name type="scientific">Bos mutus</name>
    <name type="common">wild yak</name>
    <dbReference type="NCBI Taxonomy" id="72004"/>
    <lineage>
        <taxon>Eukaryota</taxon>
        <taxon>Metazoa</taxon>
        <taxon>Chordata</taxon>
        <taxon>Craniata</taxon>
        <taxon>Vertebrata</taxon>
        <taxon>Euteleostomi</taxon>
        <taxon>Mammalia</taxon>
        <taxon>Eutheria</taxon>
        <taxon>Laurasiatheria</taxon>
        <taxon>Artiodactyla</taxon>
        <taxon>Ruminantia</taxon>
        <taxon>Pecora</taxon>
        <taxon>Bovidae</taxon>
        <taxon>Bovinae</taxon>
        <taxon>Bos</taxon>
    </lineage>
</organism>
<gene>
    <name evidence="2" type="ORF">E5288_WYG018487</name>
</gene>
<dbReference type="EMBL" id="VBQZ03000103">
    <property type="protein sequence ID" value="MXQ93942.1"/>
    <property type="molecule type" value="Genomic_DNA"/>
</dbReference>
<evidence type="ECO:0000313" key="2">
    <source>
        <dbReference type="EMBL" id="MXQ93942.1"/>
    </source>
</evidence>
<feature type="region of interest" description="Disordered" evidence="1">
    <location>
        <begin position="1"/>
        <end position="48"/>
    </location>
</feature>
<sequence>MRSGKASKGQGPALVESLEVDQGLPKPPPWSPKESTESAYSQKRCSGGQVRLRKHNEDLGFKLAEDGGETMPCLDPAGPQPPQLLHRPGRRRSLLKMTRVLQAAC</sequence>
<dbReference type="AlphaFoldDB" id="A0A6B0RWK1"/>
<comment type="caution">
    <text evidence="2">The sequence shown here is derived from an EMBL/GenBank/DDBJ whole genome shotgun (WGS) entry which is preliminary data.</text>
</comment>
<evidence type="ECO:0000256" key="1">
    <source>
        <dbReference type="SAM" id="MobiDB-lite"/>
    </source>
</evidence>
<reference evidence="2" key="1">
    <citation type="submission" date="2019-10" db="EMBL/GenBank/DDBJ databases">
        <title>The sequence and de novo assembly of the wild yak genome.</title>
        <authorList>
            <person name="Liu Y."/>
        </authorList>
    </citation>
    <scope>NUCLEOTIDE SEQUENCE [LARGE SCALE GENOMIC DNA]</scope>
    <source>
        <strain evidence="2">WY2019</strain>
    </source>
</reference>
<evidence type="ECO:0000313" key="3">
    <source>
        <dbReference type="Proteomes" id="UP000322234"/>
    </source>
</evidence>